<dbReference type="Pfam" id="PF13439">
    <property type="entry name" value="Glyco_transf_4"/>
    <property type="match status" value="1"/>
</dbReference>
<keyword evidence="2 5" id="KW-0808">Transferase</keyword>
<gene>
    <name evidence="5" type="ORF">EH165_10655</name>
</gene>
<dbReference type="Gene3D" id="3.40.50.2000">
    <property type="entry name" value="Glycogen Phosphorylase B"/>
    <property type="match status" value="2"/>
</dbReference>
<dbReference type="CDD" id="cd03809">
    <property type="entry name" value="GT4_MtfB-like"/>
    <property type="match status" value="1"/>
</dbReference>
<accession>A0A3G8ZMG9</accession>
<proteinExistence type="predicted"/>
<dbReference type="PANTHER" id="PTHR46401">
    <property type="entry name" value="GLYCOSYLTRANSFERASE WBBK-RELATED"/>
    <property type="match status" value="1"/>
</dbReference>
<dbReference type="Pfam" id="PF00534">
    <property type="entry name" value="Glycos_transf_1"/>
    <property type="match status" value="1"/>
</dbReference>
<organism evidence="5 6">
    <name type="scientific">Nakamurella antarctica</name>
    <dbReference type="NCBI Taxonomy" id="1902245"/>
    <lineage>
        <taxon>Bacteria</taxon>
        <taxon>Bacillati</taxon>
        <taxon>Actinomycetota</taxon>
        <taxon>Actinomycetes</taxon>
        <taxon>Nakamurellales</taxon>
        <taxon>Nakamurellaceae</taxon>
        <taxon>Nakamurella</taxon>
    </lineage>
</organism>
<dbReference type="Proteomes" id="UP000268084">
    <property type="component" value="Chromosome"/>
</dbReference>
<dbReference type="RefSeq" id="WP_124799428.1">
    <property type="nucleotide sequence ID" value="NZ_CP034170.1"/>
</dbReference>
<dbReference type="GO" id="GO:0009103">
    <property type="term" value="P:lipopolysaccharide biosynthetic process"/>
    <property type="evidence" value="ECO:0007669"/>
    <property type="project" value="TreeGrafter"/>
</dbReference>
<reference evidence="5 6" key="1">
    <citation type="submission" date="2018-11" db="EMBL/GenBank/DDBJ databases">
        <authorList>
            <person name="Da X."/>
        </authorList>
    </citation>
    <scope>NUCLEOTIDE SEQUENCE [LARGE SCALE GENOMIC DNA]</scope>
    <source>
        <strain evidence="5 6">S14-144</strain>
    </source>
</reference>
<evidence type="ECO:0000256" key="1">
    <source>
        <dbReference type="ARBA" id="ARBA00022676"/>
    </source>
</evidence>
<keyword evidence="6" id="KW-1185">Reference proteome</keyword>
<dbReference type="OrthoDB" id="9801609at2"/>
<dbReference type="GO" id="GO:0016757">
    <property type="term" value="F:glycosyltransferase activity"/>
    <property type="evidence" value="ECO:0007669"/>
    <property type="project" value="UniProtKB-KW"/>
</dbReference>
<evidence type="ECO:0000313" key="6">
    <source>
        <dbReference type="Proteomes" id="UP000268084"/>
    </source>
</evidence>
<evidence type="ECO:0000259" key="3">
    <source>
        <dbReference type="Pfam" id="PF00534"/>
    </source>
</evidence>
<dbReference type="AlphaFoldDB" id="A0A3G8ZMG9"/>
<evidence type="ECO:0000313" key="5">
    <source>
        <dbReference type="EMBL" id="AZI58519.1"/>
    </source>
</evidence>
<sequence>MPKTLAVVVEQCLSPVPGGTGRYAAQITQALAAGAPAGWEVRSLTAWHTNPDAARFSGVRGPSRLPVGHRVLGALWQKGMPPWPNPASLHATTPLAPRHRSPRVVTVHDTVPWTHPETMTPRGVRWHRDLITSAARAADALVVPTRAVAEELSVLFPYAASRIHAIAHGVTSLPIPRDADLRATKMRLPPRYVMSLSTLEPRKGLDVLLSAMAQMAVRVPLVVVGQPGWGGLNIQAQAAKAGLCAGSVVELGKIDDEDLAVVLSRAAVLAVPSLAEGFGLPVLEGFSAGLPVVSSDAPSLVEVSGGAALLSPRRDFHSLAHQLDSVLLDADLAAELVARGRARAAEYSWAKAARSVWDLHTGLA</sequence>
<dbReference type="EMBL" id="CP034170">
    <property type="protein sequence ID" value="AZI58519.1"/>
    <property type="molecule type" value="Genomic_DNA"/>
</dbReference>
<dbReference type="KEGG" id="nak:EH165_10655"/>
<evidence type="ECO:0000259" key="4">
    <source>
        <dbReference type="Pfam" id="PF13439"/>
    </source>
</evidence>
<name>A0A3G8ZMG9_9ACTN</name>
<feature type="domain" description="Glycosyl transferase family 1" evidence="3">
    <location>
        <begin position="184"/>
        <end position="342"/>
    </location>
</feature>
<feature type="domain" description="Glycosyltransferase subfamily 4-like N-terminal" evidence="4">
    <location>
        <begin position="17"/>
        <end position="170"/>
    </location>
</feature>
<dbReference type="InterPro" id="IPR001296">
    <property type="entry name" value="Glyco_trans_1"/>
</dbReference>
<keyword evidence="1" id="KW-0328">Glycosyltransferase</keyword>
<reference evidence="5 6" key="2">
    <citation type="submission" date="2018-12" db="EMBL/GenBank/DDBJ databases">
        <title>Nakamurella antarcticus sp. nov., isolated from Antarctica South Shetland Islands soil.</title>
        <authorList>
            <person name="Peng F."/>
        </authorList>
    </citation>
    <scope>NUCLEOTIDE SEQUENCE [LARGE SCALE GENOMIC DNA]</scope>
    <source>
        <strain evidence="5 6">S14-144</strain>
    </source>
</reference>
<protein>
    <submittedName>
        <fullName evidence="5">Glycosyltransferase family 1 protein</fullName>
    </submittedName>
</protein>
<evidence type="ECO:0000256" key="2">
    <source>
        <dbReference type="ARBA" id="ARBA00022679"/>
    </source>
</evidence>
<dbReference type="PANTHER" id="PTHR46401:SF2">
    <property type="entry name" value="GLYCOSYLTRANSFERASE WBBK-RELATED"/>
    <property type="match status" value="1"/>
</dbReference>
<dbReference type="InterPro" id="IPR028098">
    <property type="entry name" value="Glyco_trans_4-like_N"/>
</dbReference>
<dbReference type="SUPFAM" id="SSF53756">
    <property type="entry name" value="UDP-Glycosyltransferase/glycogen phosphorylase"/>
    <property type="match status" value="1"/>
</dbReference>